<organism evidence="2 3">
    <name type="scientific">Sphingopyxis macrogoltabida</name>
    <name type="common">Sphingomonas macrogoltabidus</name>
    <dbReference type="NCBI Taxonomy" id="33050"/>
    <lineage>
        <taxon>Bacteria</taxon>
        <taxon>Pseudomonadati</taxon>
        <taxon>Pseudomonadota</taxon>
        <taxon>Alphaproteobacteria</taxon>
        <taxon>Sphingomonadales</taxon>
        <taxon>Sphingomonadaceae</taxon>
        <taxon>Sphingopyxis</taxon>
    </lineage>
</organism>
<accession>A0AAC9AWZ0</accession>
<name>A0AAC9AWZ0_SPHMC</name>
<proteinExistence type="predicted"/>
<dbReference type="Proteomes" id="UP000076088">
    <property type="component" value="Chromosome"/>
</dbReference>
<gene>
    <name evidence="2" type="ORF">ATM17_20200</name>
</gene>
<protein>
    <recommendedName>
        <fullName evidence="1">DUF4166 domain-containing protein</fullName>
    </recommendedName>
</protein>
<evidence type="ECO:0000313" key="2">
    <source>
        <dbReference type="EMBL" id="AMU91339.1"/>
    </source>
</evidence>
<dbReference type="EMBL" id="CP013344">
    <property type="protein sequence ID" value="AMU91339.1"/>
    <property type="molecule type" value="Genomic_DNA"/>
</dbReference>
<dbReference type="Pfam" id="PF13761">
    <property type="entry name" value="DUF4166"/>
    <property type="match status" value="1"/>
</dbReference>
<reference evidence="2 3" key="2">
    <citation type="journal article" date="2016" name="Genome Announc.">
        <title>Complete Genome Sequence of Sphingopyxis macrogoltabida Strain 203N (NBRC 111659), a Polyethylene Glycol Degrader.</title>
        <authorList>
            <person name="Ohtsubo Y."/>
            <person name="Nonoyama S."/>
            <person name="Nagata Y."/>
            <person name="Numata M."/>
            <person name="Tsuchikane K."/>
            <person name="Hosoyama A."/>
            <person name="Yamazoe A."/>
            <person name="Tsuda M."/>
            <person name="Fujita N."/>
            <person name="Kawai F."/>
        </authorList>
    </citation>
    <scope>NUCLEOTIDE SEQUENCE [LARGE SCALE GENOMIC DNA]</scope>
    <source>
        <strain evidence="2 3">203N</strain>
    </source>
</reference>
<evidence type="ECO:0000313" key="3">
    <source>
        <dbReference type="Proteomes" id="UP000076088"/>
    </source>
</evidence>
<sequence length="225" mass="24393">MHGRTIERGETPAAVAVPAPVGEAAPHDDRFRRLVAADAWDALPADVRRRFSKRLTGRATATYSGEIVWTRLSPAGWLLAQLCRLIGAPLPTAASGPAPAAVVVSEDRVSGGQIWTRLYGRMRGHPQAIHSAKRFAGPTGLEEHIGGGFGMALTVQAEGDALVFTSDHYFWQAGRLRLPFPSWLAPGTTVVTHQHLGSGRFAFDLRVVHRRLGELVNQHGLFRDG</sequence>
<dbReference type="AlphaFoldDB" id="A0AAC9AWZ0"/>
<feature type="domain" description="DUF4166" evidence="1">
    <location>
        <begin position="43"/>
        <end position="222"/>
    </location>
</feature>
<dbReference type="RefSeq" id="WP_054731378.1">
    <property type="nucleotide sequence ID" value="NZ_CP009429.1"/>
</dbReference>
<dbReference type="KEGG" id="smaz:LH19_19650"/>
<evidence type="ECO:0000259" key="1">
    <source>
        <dbReference type="Pfam" id="PF13761"/>
    </source>
</evidence>
<keyword evidence="3" id="KW-1185">Reference proteome</keyword>
<dbReference type="InterPro" id="IPR025311">
    <property type="entry name" value="DUF4166"/>
</dbReference>
<reference evidence="3" key="1">
    <citation type="submission" date="2015-11" db="EMBL/GenBank/DDBJ databases">
        <title>Complete genome sequence of a polyethylene-glycol degrader Sphingopyxis macrogoltabida 203N (NBRC 111659).</title>
        <authorList>
            <person name="Yoshiyuki O."/>
            <person name="Shouta N."/>
            <person name="Nagata Y."/>
            <person name="Numata M."/>
            <person name="Tsuchikane K."/>
            <person name="Hosoyama A."/>
            <person name="Yamazoe A."/>
            <person name="Tsuda M."/>
            <person name="Fujita N."/>
            <person name="Kawai F."/>
        </authorList>
    </citation>
    <scope>NUCLEOTIDE SEQUENCE [LARGE SCALE GENOMIC DNA]</scope>
    <source>
        <strain evidence="3">203N</strain>
    </source>
</reference>